<feature type="transmembrane region" description="Helical" evidence="2">
    <location>
        <begin position="167"/>
        <end position="192"/>
    </location>
</feature>
<proteinExistence type="predicted"/>
<dbReference type="EMBL" id="JAGMVJ010000008">
    <property type="protein sequence ID" value="KAH7088569.1"/>
    <property type="molecule type" value="Genomic_DNA"/>
</dbReference>
<dbReference type="PANTHER" id="PTHR42058:SF1">
    <property type="entry name" value="G-PROTEIN COUPLED RECEPTORS FAMILY 2 PROFILE 2 DOMAIN-CONTAINING PROTEIN"/>
    <property type="match status" value="1"/>
</dbReference>
<feature type="region of interest" description="Disordered" evidence="1">
    <location>
        <begin position="624"/>
        <end position="650"/>
    </location>
</feature>
<dbReference type="AlphaFoldDB" id="A0A8K0VZD3"/>
<feature type="transmembrane region" description="Helical" evidence="2">
    <location>
        <begin position="58"/>
        <end position="79"/>
    </location>
</feature>
<dbReference type="OrthoDB" id="26203at2759"/>
<reference evidence="3" key="1">
    <citation type="journal article" date="2021" name="Nat. Commun.">
        <title>Genetic determinants of endophytism in the Arabidopsis root mycobiome.</title>
        <authorList>
            <person name="Mesny F."/>
            <person name="Miyauchi S."/>
            <person name="Thiergart T."/>
            <person name="Pickel B."/>
            <person name="Atanasova L."/>
            <person name="Karlsson M."/>
            <person name="Huettel B."/>
            <person name="Barry K.W."/>
            <person name="Haridas S."/>
            <person name="Chen C."/>
            <person name="Bauer D."/>
            <person name="Andreopoulos W."/>
            <person name="Pangilinan J."/>
            <person name="LaButti K."/>
            <person name="Riley R."/>
            <person name="Lipzen A."/>
            <person name="Clum A."/>
            <person name="Drula E."/>
            <person name="Henrissat B."/>
            <person name="Kohler A."/>
            <person name="Grigoriev I.V."/>
            <person name="Martin F.M."/>
            <person name="Hacquard S."/>
        </authorList>
    </citation>
    <scope>NUCLEOTIDE SEQUENCE</scope>
    <source>
        <strain evidence="3">MPI-SDFR-AT-0120</strain>
    </source>
</reference>
<evidence type="ECO:0008006" key="5">
    <source>
        <dbReference type="Google" id="ProtNLM"/>
    </source>
</evidence>
<feature type="transmembrane region" description="Helical" evidence="2">
    <location>
        <begin position="86"/>
        <end position="104"/>
    </location>
</feature>
<feature type="region of interest" description="Disordered" evidence="1">
    <location>
        <begin position="428"/>
        <end position="486"/>
    </location>
</feature>
<keyword evidence="2" id="KW-0472">Membrane</keyword>
<name>A0A8K0VZD3_9PLEO</name>
<protein>
    <recommendedName>
        <fullName evidence="5">G-protein coupled receptors family 2 profile 2 domain-containing protein</fullName>
    </recommendedName>
</protein>
<feature type="transmembrane region" description="Helical" evidence="2">
    <location>
        <begin position="354"/>
        <end position="376"/>
    </location>
</feature>
<feature type="transmembrane region" description="Helical" evidence="2">
    <location>
        <begin position="281"/>
        <end position="300"/>
    </location>
</feature>
<accession>A0A8K0VZD3</accession>
<keyword evidence="2" id="KW-1133">Transmembrane helix</keyword>
<evidence type="ECO:0000313" key="3">
    <source>
        <dbReference type="EMBL" id="KAH7088569.1"/>
    </source>
</evidence>
<evidence type="ECO:0000256" key="1">
    <source>
        <dbReference type="SAM" id="MobiDB-lite"/>
    </source>
</evidence>
<evidence type="ECO:0000256" key="2">
    <source>
        <dbReference type="SAM" id="Phobius"/>
    </source>
</evidence>
<keyword evidence="2" id="KW-0812">Transmembrane</keyword>
<organism evidence="3 4">
    <name type="scientific">Paraphoma chrysanthemicola</name>
    <dbReference type="NCBI Taxonomy" id="798071"/>
    <lineage>
        <taxon>Eukaryota</taxon>
        <taxon>Fungi</taxon>
        <taxon>Dikarya</taxon>
        <taxon>Ascomycota</taxon>
        <taxon>Pezizomycotina</taxon>
        <taxon>Dothideomycetes</taxon>
        <taxon>Pleosporomycetidae</taxon>
        <taxon>Pleosporales</taxon>
        <taxon>Pleosporineae</taxon>
        <taxon>Phaeosphaeriaceae</taxon>
        <taxon>Paraphoma</taxon>
    </lineage>
</organism>
<feature type="transmembrane region" description="Helical" evidence="2">
    <location>
        <begin position="134"/>
        <end position="155"/>
    </location>
</feature>
<dbReference type="PANTHER" id="PTHR42058">
    <property type="entry name" value="G_PROTEIN_RECEP_F2_4 DOMAIN-CONTAINING PROTEIN"/>
    <property type="match status" value="1"/>
</dbReference>
<feature type="transmembrane region" description="Helical" evidence="2">
    <location>
        <begin position="212"/>
        <end position="238"/>
    </location>
</feature>
<dbReference type="InterPro" id="IPR053247">
    <property type="entry name" value="GPCR_GPR1/git3-like"/>
</dbReference>
<evidence type="ECO:0000313" key="4">
    <source>
        <dbReference type="Proteomes" id="UP000813461"/>
    </source>
</evidence>
<keyword evidence="4" id="KW-1185">Reference proteome</keyword>
<gene>
    <name evidence="3" type="ORF">FB567DRAFT_569390</name>
</gene>
<dbReference type="Proteomes" id="UP000813461">
    <property type="component" value="Unassembled WGS sequence"/>
</dbReference>
<comment type="caution">
    <text evidence="3">The sequence shown here is derived from an EMBL/GenBank/DDBJ whole genome shotgun (WGS) entry which is preliminary data.</text>
</comment>
<dbReference type="Gene3D" id="1.20.1070.10">
    <property type="entry name" value="Rhodopsin 7-helix transmembrane proteins"/>
    <property type="match status" value="1"/>
</dbReference>
<sequence>MNSDGFANETSSLYQAGQYCRLGTFEVESKEVSCCFPCPIQDWVYAPEWQNRLRIPNYLSIISALLCSFLLVSFLTLPAARSHRHYLSTCLLISVLLISLSFAIPVSTQPSYCYDAITPADMHTSMSCAWTGSLIALGGLGCVVWVFLHSLWLFIRIVYDIALGRKFMFGSIAAGTLFPVAFLVAVLTSTGFSYRIGPTCLPNHENAVITFWIWLIVFATLGFVLQAATTGYCIWVFLRTLKLERSTPRHYLGYGQSTNQRVNLQTWLNVKRLFVLQWRNILVSVFVLAGNLVFFIVFWTQDFRLEKVFNNPVNLKHVKRWIVCQTLSSGDKTECRKYVEDFMIDEVTVLISRILFSMIGIGMFILLFRASMLSAWRTLFKRLFRFNSYTRAPTPELTSAENPDKYSLLSVNPTRSGSRFIETFEAPKSPRGLPIQDTSVLTSPRLPTPLPIPSSPLASSPPTAPPPRNPVRNPARPCQPLLPQTSSMSSCPASSLWASSSVLPSPPVICVTSHNQATARVSSHISPPISPMSPILPPNPLMPRLKSHRHSFVPSASARNYQPSRRAPCPPQQSEIGPQHPCTALVYGFGYSTSKSVFSCISCGTRPTERTWRDSTISALEKVANQGERESGVDMGRSTDTGNQGRRCPDSEHEAAIVDEKMSVFGFWDDGCGIERDT</sequence>